<protein>
    <recommendedName>
        <fullName evidence="4">alpha-mannosidase</fullName>
        <ecNumber evidence="4">3.2.1.24</ecNumber>
    </recommendedName>
</protein>
<evidence type="ECO:0000256" key="10">
    <source>
        <dbReference type="ARBA" id="ARBA00023295"/>
    </source>
</evidence>
<name>A0AA36N5P7_9DINO</name>
<gene>
    <name evidence="13" type="ORF">EVOR1521_LOCUS18306</name>
</gene>
<dbReference type="InterPro" id="IPR028995">
    <property type="entry name" value="Glyco_hydro_57/38_cen_sf"/>
</dbReference>
<keyword evidence="8" id="KW-1015">Disulfide bond</keyword>
<dbReference type="Gene3D" id="2.60.40.1180">
    <property type="entry name" value="Golgi alpha-mannosidase II"/>
    <property type="match status" value="1"/>
</dbReference>
<dbReference type="CDD" id="cd10810">
    <property type="entry name" value="GH38N_AMII_LAM_like"/>
    <property type="match status" value="1"/>
</dbReference>
<dbReference type="GO" id="GO:0030246">
    <property type="term" value="F:carbohydrate binding"/>
    <property type="evidence" value="ECO:0007669"/>
    <property type="project" value="InterPro"/>
</dbReference>
<dbReference type="InterPro" id="IPR015341">
    <property type="entry name" value="Glyco_hydro_38_cen"/>
</dbReference>
<dbReference type="PANTHER" id="PTHR11607:SF3">
    <property type="entry name" value="LYSOSOMAL ALPHA-MANNOSIDASE"/>
    <property type="match status" value="1"/>
</dbReference>
<accession>A0AA36N5P7</accession>
<keyword evidence="14" id="KW-1185">Reference proteome</keyword>
<comment type="caution">
    <text evidence="13">The sequence shown here is derived from an EMBL/GenBank/DDBJ whole genome shotgun (WGS) entry which is preliminary data.</text>
</comment>
<keyword evidence="10" id="KW-0326">Glycosidase</keyword>
<dbReference type="GO" id="GO:0004559">
    <property type="term" value="F:alpha-mannosidase activity"/>
    <property type="evidence" value="ECO:0007669"/>
    <property type="project" value="UniProtKB-EC"/>
</dbReference>
<dbReference type="InterPro" id="IPR011013">
    <property type="entry name" value="Gal_mutarotase_sf_dom"/>
</dbReference>
<feature type="transmembrane region" description="Helical" evidence="11">
    <location>
        <begin position="866"/>
        <end position="892"/>
    </location>
</feature>
<reference evidence="13" key="1">
    <citation type="submission" date="2023-08" db="EMBL/GenBank/DDBJ databases">
        <authorList>
            <person name="Chen Y."/>
            <person name="Shah S."/>
            <person name="Dougan E. K."/>
            <person name="Thang M."/>
            <person name="Chan C."/>
        </authorList>
    </citation>
    <scope>NUCLEOTIDE SEQUENCE</scope>
</reference>
<dbReference type="SMART" id="SM00872">
    <property type="entry name" value="Alpha-mann_mid"/>
    <property type="match status" value="1"/>
</dbReference>
<evidence type="ECO:0000259" key="12">
    <source>
        <dbReference type="SMART" id="SM00872"/>
    </source>
</evidence>
<dbReference type="InterPro" id="IPR050843">
    <property type="entry name" value="Glycosyl_Hydrlase_38"/>
</dbReference>
<evidence type="ECO:0000256" key="1">
    <source>
        <dbReference type="ARBA" id="ARBA00000365"/>
    </source>
</evidence>
<dbReference type="EMBL" id="CAUJNA010002558">
    <property type="protein sequence ID" value="CAJ1393439.1"/>
    <property type="molecule type" value="Genomic_DNA"/>
</dbReference>
<evidence type="ECO:0000313" key="13">
    <source>
        <dbReference type="EMBL" id="CAJ1393439.1"/>
    </source>
</evidence>
<dbReference type="InterPro" id="IPR037094">
    <property type="entry name" value="Glyco_hydro_38_cen_sf"/>
</dbReference>
<dbReference type="InterPro" id="IPR013780">
    <property type="entry name" value="Glyco_hydro_b"/>
</dbReference>
<dbReference type="Pfam" id="PF01074">
    <property type="entry name" value="Glyco_hydro_38N"/>
    <property type="match status" value="1"/>
</dbReference>
<sequence>MLSLLLLAVGAAAQPAVEVHIVAHTHDDVGWLKTVDEYYAGQNNSIQHAYVHLILDTVVRCLAENPNRTFTYVEQAFFQRWWRQQDAARQAQVKRMVQSGQLEFTNGGWCMHDEAAPHYIDMIDQTTLGHKFLMEEFGVSPRTGWQLDPFGHSSTQAALLSAEVGFQGLFFGRIDYQDLDLRRKTKSAEFVWRASKSLGPQAQVFSGLTGEYNGNYGPPTGFDWDVFNSDETIQDDPSLQDYNVKSRVDDFVQAAMTEANMTRGKNIMMTMGSDFQFEDAFTWFYNLDKLIQHVNADGRVHVFYSTPARYVEAKKAEKLTWPLKEDDFFPYADGPHKFWTGYFTSRPALKRYIRDTSAFYQVAKQVSALAGAGADGLEKLAEAMGVAQHHDAVSGTAKQHVTFDYAQRLSRGRAAAMETVPKALQKLTHSNEASFTQCELRNVSLCAATQDVGKKTNRSCFSVWNGLGREREELVELPVSTNLLRVVDADGKAVPVQLVDSLPSVTNYGAPAGGASKTLLAQLPLPALGAGSFCLESSEVAVPSSMRENSTDCEVLENDYLSLEFCSGLLSKITNKESNISTRAEQSFFWYNASVGDKASDQASGAYIFRPTRDQALPVFNGLPFLKVYRGPLADEDAMAATSSFQKMKARMELVHWVDVFHNTEPERAPSKIGCCLTMLMVPVILVYAVVWFTEHQRMPPTETLVIDWSVAYGPFPMKVQCLEASCWLWLSGCQSGSSGQCLALQAGEERELEMCFSHGAREGLHAWWSGGNSSGVKIWSQAASMEMNQLVEAGRSSMTYVKTLDLTQEEGSYKHLRHEWFANFLSREALEPQHNGCQEHRAGAQLAQIVMQPEFYDKKLEKMDFLVSLIGEVGGAYGLAFTAFFALYVLVWNLETSQRKLEAEVPTHVAPGKLAEHDVERAVL</sequence>
<dbReference type="Gene3D" id="2.70.98.30">
    <property type="entry name" value="Golgi alpha-mannosidase II, domain 4"/>
    <property type="match status" value="1"/>
</dbReference>
<keyword evidence="11" id="KW-0812">Transmembrane</keyword>
<organism evidence="13 14">
    <name type="scientific">Effrenium voratum</name>
    <dbReference type="NCBI Taxonomy" id="2562239"/>
    <lineage>
        <taxon>Eukaryota</taxon>
        <taxon>Sar</taxon>
        <taxon>Alveolata</taxon>
        <taxon>Dinophyceae</taxon>
        <taxon>Suessiales</taxon>
        <taxon>Symbiodiniaceae</taxon>
        <taxon>Effrenium</taxon>
    </lineage>
</organism>
<dbReference type="SUPFAM" id="SSF88713">
    <property type="entry name" value="Glycoside hydrolase/deacetylase"/>
    <property type="match status" value="1"/>
</dbReference>
<evidence type="ECO:0000256" key="4">
    <source>
        <dbReference type="ARBA" id="ARBA00012752"/>
    </source>
</evidence>
<evidence type="ECO:0000256" key="3">
    <source>
        <dbReference type="ARBA" id="ARBA00009792"/>
    </source>
</evidence>
<dbReference type="Gene3D" id="3.20.110.10">
    <property type="entry name" value="Glycoside hydrolase 38, N terminal domain"/>
    <property type="match status" value="1"/>
</dbReference>
<proteinExistence type="inferred from homology"/>
<dbReference type="GO" id="GO:0006013">
    <property type="term" value="P:mannose metabolic process"/>
    <property type="evidence" value="ECO:0007669"/>
    <property type="project" value="InterPro"/>
</dbReference>
<dbReference type="Pfam" id="PF09261">
    <property type="entry name" value="Alpha-mann_mid"/>
    <property type="match status" value="1"/>
</dbReference>
<dbReference type="PANTHER" id="PTHR11607">
    <property type="entry name" value="ALPHA-MANNOSIDASE"/>
    <property type="match status" value="1"/>
</dbReference>
<dbReference type="InterPro" id="IPR000602">
    <property type="entry name" value="Glyco_hydro_38_N"/>
</dbReference>
<dbReference type="InterPro" id="IPR027291">
    <property type="entry name" value="Glyco_hydro_38_N_sf"/>
</dbReference>
<evidence type="ECO:0000256" key="8">
    <source>
        <dbReference type="ARBA" id="ARBA00023157"/>
    </source>
</evidence>
<dbReference type="GO" id="GO:0046872">
    <property type="term" value="F:metal ion binding"/>
    <property type="evidence" value="ECO:0007669"/>
    <property type="project" value="UniProtKB-KW"/>
</dbReference>
<keyword evidence="6" id="KW-0378">Hydrolase</keyword>
<comment type="cofactor">
    <cofactor evidence="2">
        <name>Zn(2+)</name>
        <dbReference type="ChEBI" id="CHEBI:29105"/>
    </cofactor>
</comment>
<dbReference type="SUPFAM" id="SSF88688">
    <property type="entry name" value="Families 57/38 glycoside transferase middle domain"/>
    <property type="match status" value="1"/>
</dbReference>
<dbReference type="SUPFAM" id="SSF74650">
    <property type="entry name" value="Galactose mutarotase-like"/>
    <property type="match status" value="1"/>
</dbReference>
<dbReference type="Proteomes" id="UP001178507">
    <property type="component" value="Unassembled WGS sequence"/>
</dbReference>
<keyword evidence="11" id="KW-1133">Transmembrane helix</keyword>
<dbReference type="Gene3D" id="1.20.1270.50">
    <property type="entry name" value="Glycoside hydrolase family 38, central domain"/>
    <property type="match status" value="2"/>
</dbReference>
<keyword evidence="11" id="KW-0472">Membrane</keyword>
<evidence type="ECO:0000256" key="2">
    <source>
        <dbReference type="ARBA" id="ARBA00001947"/>
    </source>
</evidence>
<dbReference type="AlphaFoldDB" id="A0AA36N5P7"/>
<keyword evidence="7" id="KW-0862">Zinc</keyword>
<evidence type="ECO:0000256" key="9">
    <source>
        <dbReference type="ARBA" id="ARBA00023180"/>
    </source>
</evidence>
<evidence type="ECO:0000256" key="5">
    <source>
        <dbReference type="ARBA" id="ARBA00022723"/>
    </source>
</evidence>
<keyword evidence="5" id="KW-0479">Metal-binding</keyword>
<evidence type="ECO:0000256" key="6">
    <source>
        <dbReference type="ARBA" id="ARBA00022801"/>
    </source>
</evidence>
<evidence type="ECO:0000256" key="11">
    <source>
        <dbReference type="SAM" id="Phobius"/>
    </source>
</evidence>
<comment type="catalytic activity">
    <reaction evidence="1">
        <text>Hydrolysis of terminal, non-reducing alpha-D-mannose residues in alpha-D-mannosides.</text>
        <dbReference type="EC" id="3.2.1.24"/>
    </reaction>
</comment>
<comment type="similarity">
    <text evidence="3">Belongs to the glycosyl hydrolase 38 family.</text>
</comment>
<evidence type="ECO:0000256" key="7">
    <source>
        <dbReference type="ARBA" id="ARBA00022833"/>
    </source>
</evidence>
<keyword evidence="9" id="KW-0325">Glycoprotein</keyword>
<dbReference type="EC" id="3.2.1.24" evidence="4"/>
<dbReference type="InterPro" id="IPR011330">
    <property type="entry name" value="Glyco_hydro/deAcase_b/a-brl"/>
</dbReference>
<evidence type="ECO:0000313" key="14">
    <source>
        <dbReference type="Proteomes" id="UP001178507"/>
    </source>
</evidence>
<dbReference type="FunFam" id="1.20.1270.50:FF:000002">
    <property type="entry name" value="Alpha-mannosidase"/>
    <property type="match status" value="1"/>
</dbReference>
<dbReference type="FunFam" id="1.20.1270.50:FF:000003">
    <property type="entry name" value="Alpha-mannosidase"/>
    <property type="match status" value="1"/>
</dbReference>
<dbReference type="FunFam" id="3.20.110.10:FF:000001">
    <property type="entry name" value="Alpha-mannosidase"/>
    <property type="match status" value="1"/>
</dbReference>
<feature type="domain" description="Glycoside hydrolase family 38 central" evidence="12">
    <location>
        <begin position="337"/>
        <end position="409"/>
    </location>
</feature>